<feature type="domain" description="FecR protein" evidence="2">
    <location>
        <begin position="111"/>
        <end position="206"/>
    </location>
</feature>
<dbReference type="InterPro" id="IPR032508">
    <property type="entry name" value="FecR_C"/>
</dbReference>
<dbReference type="PIRSF" id="PIRSF018266">
    <property type="entry name" value="FecR"/>
    <property type="match status" value="1"/>
</dbReference>
<keyword evidence="1" id="KW-0472">Membrane</keyword>
<keyword evidence="1" id="KW-0812">Transmembrane</keyword>
<feature type="transmembrane region" description="Helical" evidence="1">
    <location>
        <begin position="76"/>
        <end position="94"/>
    </location>
</feature>
<dbReference type="Pfam" id="PF04773">
    <property type="entry name" value="FecR"/>
    <property type="match status" value="1"/>
</dbReference>
<protein>
    <submittedName>
        <fullName evidence="4">FecR domain-containing protein</fullName>
    </submittedName>
</protein>
<proteinExistence type="predicted"/>
<dbReference type="InterPro" id="IPR012373">
    <property type="entry name" value="Ferrdict_sens_TM"/>
</dbReference>
<dbReference type="Gene3D" id="3.55.50.30">
    <property type="match status" value="1"/>
</dbReference>
<gene>
    <name evidence="4" type="ORF">KE626_24755</name>
</gene>
<reference evidence="4 5" key="1">
    <citation type="submission" date="2021-04" db="EMBL/GenBank/DDBJ databases">
        <title>Chitinophaga sp. nov., isolated from the rhizosphere soil.</title>
        <authorList>
            <person name="He S."/>
        </authorList>
    </citation>
    <scope>NUCLEOTIDE SEQUENCE [LARGE SCALE GENOMIC DNA]</scope>
    <source>
        <strain evidence="4 5">2R12</strain>
    </source>
</reference>
<dbReference type="InterPro" id="IPR006860">
    <property type="entry name" value="FecR"/>
</dbReference>
<evidence type="ECO:0000313" key="5">
    <source>
        <dbReference type="Proteomes" id="UP000676386"/>
    </source>
</evidence>
<dbReference type="PANTHER" id="PTHR30273">
    <property type="entry name" value="PERIPLASMIC SIGNAL SENSOR AND SIGMA FACTOR ACTIVATOR FECR-RELATED"/>
    <property type="match status" value="1"/>
</dbReference>
<sequence>MDLHELQQIIHKYQQGTATPTETQLVEAWLLQTTNDESAWSSPTERAATEDRILTKLRAGIGIAAPRRRSIWQHRLLRIAAMFLLCAGAGYAGYQYRYHLLDYVDPIERLTVSTGMYDIKQVILADSTVITLAPQSSLTYPRKYRGQSREVALHGKGYFNVNRHPGQPFWVHTKSIDVQVLGTSFVVNDQPQDSTAGVSVLTGKVNVRHEQLLLGVLTANKAVSFNKTNGTSRITEIDAAGEMRWVDKHLVFETTALSEVLKALAEQYNIVFQSSTNIEKGKVFTGEFTAKDSLTDILDIITISTGLKYQLLNNHTIKIYR</sequence>
<keyword evidence="5" id="KW-1185">Reference proteome</keyword>
<dbReference type="Pfam" id="PF16344">
    <property type="entry name" value="FecR_C"/>
    <property type="match status" value="1"/>
</dbReference>
<dbReference type="Gene3D" id="2.60.120.1440">
    <property type="match status" value="1"/>
</dbReference>
<evidence type="ECO:0000256" key="1">
    <source>
        <dbReference type="SAM" id="Phobius"/>
    </source>
</evidence>
<name>A0ABS5J671_9BACT</name>
<feature type="domain" description="Protein FecR C-terminal" evidence="3">
    <location>
        <begin position="250"/>
        <end position="319"/>
    </location>
</feature>
<dbReference type="PANTHER" id="PTHR30273:SF2">
    <property type="entry name" value="PROTEIN FECR"/>
    <property type="match status" value="1"/>
</dbReference>
<evidence type="ECO:0000259" key="3">
    <source>
        <dbReference type="Pfam" id="PF16344"/>
    </source>
</evidence>
<organism evidence="4 5">
    <name type="scientific">Chitinophaga hostae</name>
    <dbReference type="NCBI Taxonomy" id="2831022"/>
    <lineage>
        <taxon>Bacteria</taxon>
        <taxon>Pseudomonadati</taxon>
        <taxon>Bacteroidota</taxon>
        <taxon>Chitinophagia</taxon>
        <taxon>Chitinophagales</taxon>
        <taxon>Chitinophagaceae</taxon>
        <taxon>Chitinophaga</taxon>
    </lineage>
</organism>
<comment type="caution">
    <text evidence="4">The sequence shown here is derived from an EMBL/GenBank/DDBJ whole genome shotgun (WGS) entry which is preliminary data.</text>
</comment>
<keyword evidence="1" id="KW-1133">Transmembrane helix</keyword>
<dbReference type="RefSeq" id="WP_211975700.1">
    <property type="nucleotide sequence ID" value="NZ_CBFHAM010000013.1"/>
</dbReference>
<dbReference type="Proteomes" id="UP000676386">
    <property type="component" value="Unassembled WGS sequence"/>
</dbReference>
<evidence type="ECO:0000259" key="2">
    <source>
        <dbReference type="Pfam" id="PF04773"/>
    </source>
</evidence>
<dbReference type="EMBL" id="JAGTXB010000015">
    <property type="protein sequence ID" value="MBS0030561.1"/>
    <property type="molecule type" value="Genomic_DNA"/>
</dbReference>
<evidence type="ECO:0000313" key="4">
    <source>
        <dbReference type="EMBL" id="MBS0030561.1"/>
    </source>
</evidence>
<accession>A0ABS5J671</accession>